<evidence type="ECO:0000256" key="1">
    <source>
        <dbReference type="SAM" id="MobiDB-lite"/>
    </source>
</evidence>
<evidence type="ECO:0000313" key="2">
    <source>
        <dbReference type="EMBL" id="TBU24751.1"/>
    </source>
</evidence>
<feature type="region of interest" description="Disordered" evidence="1">
    <location>
        <begin position="1"/>
        <end position="31"/>
    </location>
</feature>
<feature type="compositionally biased region" description="Low complexity" evidence="1">
    <location>
        <begin position="7"/>
        <end position="31"/>
    </location>
</feature>
<feature type="compositionally biased region" description="Basic and acidic residues" evidence="1">
    <location>
        <begin position="306"/>
        <end position="322"/>
    </location>
</feature>
<organism evidence="2">
    <name type="scientific">Dichomitus squalens</name>
    <dbReference type="NCBI Taxonomy" id="114155"/>
    <lineage>
        <taxon>Eukaryota</taxon>
        <taxon>Fungi</taxon>
        <taxon>Dikarya</taxon>
        <taxon>Basidiomycota</taxon>
        <taxon>Agaricomycotina</taxon>
        <taxon>Agaricomycetes</taxon>
        <taxon>Polyporales</taxon>
        <taxon>Polyporaceae</taxon>
        <taxon>Dichomitus</taxon>
    </lineage>
</organism>
<accession>A0A4Q9MG07</accession>
<dbReference type="OrthoDB" id="2757158at2759"/>
<dbReference type="Proteomes" id="UP000292957">
    <property type="component" value="Unassembled WGS sequence"/>
</dbReference>
<sequence>MQHNHSRTATSRSGATATPGPSRAASGARTATATTCMQASDVLRLPLAHLPAHISPTLRIDWENRKLAVEFDFSGQQSDAGTVQCVQSLCGISDGAAHSLLASANRSQACCAVEGCLRPRPCKIHAARPARESAPSPQPAGRVAAPRIAPPIPRRKAARIVDANGPSGGATLDDTNTLRASNGDDASPAKTRTAAATFEPVMKAEPTDKIPGRRLHPQRRQFKIRNENRHTRWYRTTHAKPIDGPPGHLLKPPRGALYVHQYKVPHVGWQIWMFVKYDAETTARYGESRRASVQDGAAEASVNGSRDSDGVQGREREREREYGGEWARVYPGQPHPELEGYVLHMLDGGEPRWVKALSARQYASTRAKRVQVVDAAE</sequence>
<protein>
    <submittedName>
        <fullName evidence="2">Uncharacterized protein</fullName>
    </submittedName>
</protein>
<dbReference type="EMBL" id="ML143473">
    <property type="protein sequence ID" value="TBU24751.1"/>
    <property type="molecule type" value="Genomic_DNA"/>
</dbReference>
<name>A0A4Q9MG07_9APHY</name>
<gene>
    <name evidence="2" type="ORF">BD311DRAFT_729021</name>
</gene>
<proteinExistence type="predicted"/>
<feature type="region of interest" description="Disordered" evidence="1">
    <location>
        <begin position="289"/>
        <end position="322"/>
    </location>
</feature>
<feature type="region of interest" description="Disordered" evidence="1">
    <location>
        <begin position="162"/>
        <end position="192"/>
    </location>
</feature>
<dbReference type="AlphaFoldDB" id="A0A4Q9MG07"/>
<reference evidence="2" key="1">
    <citation type="submission" date="2019-01" db="EMBL/GenBank/DDBJ databases">
        <title>Draft genome sequences of three monokaryotic isolates of the white-rot basidiomycete fungus Dichomitus squalens.</title>
        <authorList>
            <consortium name="DOE Joint Genome Institute"/>
            <person name="Lopez S.C."/>
            <person name="Andreopoulos B."/>
            <person name="Pangilinan J."/>
            <person name="Lipzen A."/>
            <person name="Riley R."/>
            <person name="Ahrendt S."/>
            <person name="Ng V."/>
            <person name="Barry K."/>
            <person name="Daum C."/>
            <person name="Grigoriev I.V."/>
            <person name="Hilden K.S."/>
            <person name="Makela M.R."/>
            <person name="de Vries R.P."/>
        </authorList>
    </citation>
    <scope>NUCLEOTIDE SEQUENCE [LARGE SCALE GENOMIC DNA]</scope>
    <source>
        <strain evidence="2">OM18370.1</strain>
    </source>
</reference>